<sequence length="37" mass="4213">MHQVHEFAFVFYFRIRQSAPVLARLGAPDAPALKATR</sequence>
<dbReference type="AlphaFoldDB" id="G8LQ62"/>
<name>G8LQ62_9ENTR</name>
<dbReference type="Proteomes" id="UP000007838">
    <property type="component" value="Chromosome"/>
</dbReference>
<dbReference type="KEGG" id="eec:EcWSU1_02275"/>
<dbReference type="EMBL" id="CP002886">
    <property type="protein sequence ID" value="AEW73710.1"/>
    <property type="molecule type" value="Genomic_DNA"/>
</dbReference>
<evidence type="ECO:0000313" key="1">
    <source>
        <dbReference type="EMBL" id="AEW73710.1"/>
    </source>
</evidence>
<reference evidence="1 2" key="1">
    <citation type="journal article" date="2011" name="Stand. Genomic Sci.">
        <title>Complete genome of the onion pathogen Enterobacter cloacae EcWSU1.</title>
        <authorList>
            <person name="Humann J.L."/>
            <person name="Wildung M."/>
            <person name="Cheng C.H."/>
            <person name="Lee T."/>
            <person name="Stewart J.E."/>
            <person name="Drew J.C."/>
            <person name="Triplett E.W."/>
            <person name="Main D."/>
            <person name="Schroeder B.K."/>
        </authorList>
    </citation>
    <scope>NUCLEOTIDE SEQUENCE [LARGE SCALE GENOMIC DNA]</scope>
    <source>
        <strain evidence="1 2">EcWSU1</strain>
    </source>
</reference>
<protein>
    <submittedName>
        <fullName evidence="1">Uncharacterized protein</fullName>
    </submittedName>
</protein>
<accession>G8LQ62</accession>
<organism evidence="1 2">
    <name type="scientific">Enterobacter ludwigii</name>
    <dbReference type="NCBI Taxonomy" id="299767"/>
    <lineage>
        <taxon>Bacteria</taxon>
        <taxon>Pseudomonadati</taxon>
        <taxon>Pseudomonadota</taxon>
        <taxon>Gammaproteobacteria</taxon>
        <taxon>Enterobacterales</taxon>
        <taxon>Enterobacteriaceae</taxon>
        <taxon>Enterobacter</taxon>
        <taxon>Enterobacter cloacae complex</taxon>
    </lineage>
</organism>
<evidence type="ECO:0000313" key="2">
    <source>
        <dbReference type="Proteomes" id="UP000007838"/>
    </source>
</evidence>
<proteinExistence type="predicted"/>
<dbReference type="HOGENOM" id="CLU_3343243_0_0_6"/>
<gene>
    <name evidence="1" type="ORF">EcWSU1_02275</name>
</gene>